<protein>
    <submittedName>
        <fullName evidence="1">Uncharacterized protein</fullName>
    </submittedName>
</protein>
<reference evidence="1" key="1">
    <citation type="journal article" date="2021" name="G3 (Bethesda)">
        <title>Genome and transcriptome analysis of the beet armyworm Spodoptera exigua reveals targets for pest control. .</title>
        <authorList>
            <person name="Simon S."/>
            <person name="Breeschoten T."/>
            <person name="Jansen H.J."/>
            <person name="Dirks R.P."/>
            <person name="Schranz M.E."/>
            <person name="Ros V.I.D."/>
        </authorList>
    </citation>
    <scope>NUCLEOTIDE SEQUENCE</scope>
    <source>
        <strain evidence="1">TB_SE_WUR_2020</strain>
    </source>
</reference>
<comment type="caution">
    <text evidence="1">The sequence shown here is derived from an EMBL/GenBank/DDBJ whole genome shotgun (WGS) entry which is preliminary data.</text>
</comment>
<dbReference type="EMBL" id="JACEFF010000446">
    <property type="protein sequence ID" value="KAH9637531.1"/>
    <property type="molecule type" value="Genomic_DNA"/>
</dbReference>
<evidence type="ECO:0000313" key="1">
    <source>
        <dbReference type="EMBL" id="KAH9637531.1"/>
    </source>
</evidence>
<dbReference type="PANTHER" id="PTHR47412:SF1">
    <property type="entry name" value="FI01434P-RELATED"/>
    <property type="match status" value="1"/>
</dbReference>
<proteinExistence type="predicted"/>
<gene>
    <name evidence="1" type="ORF">HF086_010942</name>
</gene>
<name>A0A922SH44_SPOEX</name>
<dbReference type="Pfam" id="PF13896">
    <property type="entry name" value="Glyco_transf_49"/>
    <property type="match status" value="1"/>
</dbReference>
<dbReference type="AlphaFoldDB" id="A0A922SH44"/>
<evidence type="ECO:0000313" key="2">
    <source>
        <dbReference type="Proteomes" id="UP000814243"/>
    </source>
</evidence>
<organism evidence="1 2">
    <name type="scientific">Spodoptera exigua</name>
    <name type="common">Beet armyworm</name>
    <name type="synonym">Noctua fulgens</name>
    <dbReference type="NCBI Taxonomy" id="7107"/>
    <lineage>
        <taxon>Eukaryota</taxon>
        <taxon>Metazoa</taxon>
        <taxon>Ecdysozoa</taxon>
        <taxon>Arthropoda</taxon>
        <taxon>Hexapoda</taxon>
        <taxon>Insecta</taxon>
        <taxon>Pterygota</taxon>
        <taxon>Neoptera</taxon>
        <taxon>Endopterygota</taxon>
        <taxon>Lepidoptera</taxon>
        <taxon>Glossata</taxon>
        <taxon>Ditrysia</taxon>
        <taxon>Noctuoidea</taxon>
        <taxon>Noctuidae</taxon>
        <taxon>Amphipyrinae</taxon>
        <taxon>Spodoptera</taxon>
    </lineage>
</organism>
<accession>A0A922SH44</accession>
<sequence length="106" mass="13050">MLIAKREYPYHRWEPLYFGTNKEPWYSESLSWEGLQDKMTQMLEMCLQRYRMVVLDGGFLSHAAVTRSKKHRIRAEQMNLVNYRKIIQWLKKKYDDRQECKLMWSL</sequence>
<dbReference type="Proteomes" id="UP000814243">
    <property type="component" value="Unassembled WGS sequence"/>
</dbReference>
<dbReference type="PANTHER" id="PTHR47412">
    <property type="entry name" value="FI01434P-RELATED"/>
    <property type="match status" value="1"/>
</dbReference>